<keyword evidence="2" id="KW-1185">Reference proteome</keyword>
<protein>
    <submittedName>
        <fullName evidence="1">Uncharacterized protein</fullName>
    </submittedName>
</protein>
<evidence type="ECO:0000313" key="2">
    <source>
        <dbReference type="Proteomes" id="UP001176429"/>
    </source>
</evidence>
<dbReference type="Proteomes" id="UP001176429">
    <property type="component" value="Unassembled WGS sequence"/>
</dbReference>
<proteinExistence type="predicted"/>
<dbReference type="RefSeq" id="WP_305005462.1">
    <property type="nucleotide sequence ID" value="NZ_JAUQSY010000003.1"/>
</dbReference>
<organism evidence="1 2">
    <name type="scientific">Hymenobacter aranciens</name>
    <dbReference type="NCBI Taxonomy" id="3063996"/>
    <lineage>
        <taxon>Bacteria</taxon>
        <taxon>Pseudomonadati</taxon>
        <taxon>Bacteroidota</taxon>
        <taxon>Cytophagia</taxon>
        <taxon>Cytophagales</taxon>
        <taxon>Hymenobacteraceae</taxon>
        <taxon>Hymenobacter</taxon>
    </lineage>
</organism>
<gene>
    <name evidence="1" type="ORF">Q5H93_05330</name>
</gene>
<sequence length="209" mass="22684">MRKPKLNTSFDKLPADQVSPRAHKAVTSFTSNEYFPTGPTMVNDLGRAVESYDVHVAEHAFLTPSLTEERDLLRQAVRVQMGLLAAECNRQQPGNLAALLSTSLDLAAEPKARQTPAAITNFVLLDGTQAGSISSRVGRPANTTLFLARFTIDPTLDEKHWEVCFGSSIEQLFAGLPSGAQLRVKIAALNGASNTSNALWTPVLVRRVQ</sequence>
<dbReference type="EMBL" id="JAUQSY010000003">
    <property type="protein sequence ID" value="MDO7874146.1"/>
    <property type="molecule type" value="Genomic_DNA"/>
</dbReference>
<accession>A0ABT9B796</accession>
<comment type="caution">
    <text evidence="1">The sequence shown here is derived from an EMBL/GenBank/DDBJ whole genome shotgun (WGS) entry which is preliminary data.</text>
</comment>
<name>A0ABT9B796_9BACT</name>
<evidence type="ECO:0000313" key="1">
    <source>
        <dbReference type="EMBL" id="MDO7874146.1"/>
    </source>
</evidence>
<reference evidence="1" key="1">
    <citation type="submission" date="2023-07" db="EMBL/GenBank/DDBJ databases">
        <authorList>
            <person name="Kim M.K."/>
        </authorList>
    </citation>
    <scope>NUCLEOTIDE SEQUENCE</scope>
    <source>
        <strain evidence="1">ASUV-10-1</strain>
    </source>
</reference>